<dbReference type="Proteomes" id="UP001152795">
    <property type="component" value="Unassembled WGS sequence"/>
</dbReference>
<dbReference type="OrthoDB" id="3263820at2759"/>
<gene>
    <name evidence="1" type="ORF">PACLA_8A008402</name>
</gene>
<sequence>TDSISDNSCLSDDSDQLENYSLKDKLVTWVNNFQVKHNAVDALLKLLKQSGHSELPSTARALLATPRLVSIGHKSEMEYVYFPLEKALLENFQSYPDSVDTLEIGLIPLFKSSQSSLWPVLCGIMNLTPVRIFPIALTYGKSKPKNLDFLHDTVRDLNIVLKQGLSCGSKVLKVSL</sequence>
<accession>A0A6S7LPI6</accession>
<name>A0A6S7LPI6_PARCT</name>
<feature type="non-terminal residue" evidence="1">
    <location>
        <position position="176"/>
    </location>
</feature>
<protein>
    <submittedName>
        <fullName evidence="1">Uncharacterized protein</fullName>
    </submittedName>
</protein>
<comment type="caution">
    <text evidence="1">The sequence shown here is derived from an EMBL/GenBank/DDBJ whole genome shotgun (WGS) entry which is preliminary data.</text>
</comment>
<dbReference type="AlphaFoldDB" id="A0A6S7LPI6"/>
<evidence type="ECO:0000313" key="1">
    <source>
        <dbReference type="EMBL" id="CAB4036659.1"/>
    </source>
</evidence>
<evidence type="ECO:0000313" key="2">
    <source>
        <dbReference type="Proteomes" id="UP001152795"/>
    </source>
</evidence>
<keyword evidence="2" id="KW-1185">Reference proteome</keyword>
<proteinExistence type="predicted"/>
<feature type="non-terminal residue" evidence="1">
    <location>
        <position position="1"/>
    </location>
</feature>
<organism evidence="1 2">
    <name type="scientific">Paramuricea clavata</name>
    <name type="common">Red gorgonian</name>
    <name type="synonym">Violescent sea-whip</name>
    <dbReference type="NCBI Taxonomy" id="317549"/>
    <lineage>
        <taxon>Eukaryota</taxon>
        <taxon>Metazoa</taxon>
        <taxon>Cnidaria</taxon>
        <taxon>Anthozoa</taxon>
        <taxon>Octocorallia</taxon>
        <taxon>Malacalcyonacea</taxon>
        <taxon>Plexauridae</taxon>
        <taxon>Paramuricea</taxon>
    </lineage>
</organism>
<reference evidence="1" key="1">
    <citation type="submission" date="2020-04" db="EMBL/GenBank/DDBJ databases">
        <authorList>
            <person name="Alioto T."/>
            <person name="Alioto T."/>
            <person name="Gomez Garrido J."/>
        </authorList>
    </citation>
    <scope>NUCLEOTIDE SEQUENCE</scope>
    <source>
        <strain evidence="1">A484AB</strain>
    </source>
</reference>
<dbReference type="EMBL" id="CACRXK020022267">
    <property type="protein sequence ID" value="CAB4036659.1"/>
    <property type="molecule type" value="Genomic_DNA"/>
</dbReference>